<dbReference type="Gene3D" id="1.10.10.10">
    <property type="entry name" value="Winged helix-like DNA-binding domain superfamily/Winged helix DNA-binding domain"/>
    <property type="match status" value="1"/>
</dbReference>
<evidence type="ECO:0000313" key="5">
    <source>
        <dbReference type="EMBL" id="MBC8585294.1"/>
    </source>
</evidence>
<organism evidence="5 6">
    <name type="scientific">Youxingia wuxianensis</name>
    <dbReference type="NCBI Taxonomy" id="2763678"/>
    <lineage>
        <taxon>Bacteria</taxon>
        <taxon>Bacillati</taxon>
        <taxon>Bacillota</taxon>
        <taxon>Clostridia</taxon>
        <taxon>Eubacteriales</taxon>
        <taxon>Oscillospiraceae</taxon>
        <taxon>Youxingia</taxon>
    </lineage>
</organism>
<evidence type="ECO:0000256" key="2">
    <source>
        <dbReference type="ARBA" id="ARBA00023125"/>
    </source>
</evidence>
<dbReference type="CDD" id="cd07377">
    <property type="entry name" value="WHTH_GntR"/>
    <property type="match status" value="1"/>
</dbReference>
<dbReference type="InterPro" id="IPR036390">
    <property type="entry name" value="WH_DNA-bd_sf"/>
</dbReference>
<feature type="domain" description="HTH gntR-type" evidence="4">
    <location>
        <begin position="6"/>
        <end position="74"/>
    </location>
</feature>
<dbReference type="InterPro" id="IPR050679">
    <property type="entry name" value="Bact_HTH_transcr_reg"/>
</dbReference>
<dbReference type="Pfam" id="PF07702">
    <property type="entry name" value="UTRA"/>
    <property type="match status" value="1"/>
</dbReference>
<dbReference type="PRINTS" id="PR00035">
    <property type="entry name" value="HTHGNTR"/>
</dbReference>
<gene>
    <name evidence="5" type="ORF">H8705_06825</name>
</gene>
<keyword evidence="3" id="KW-0804">Transcription</keyword>
<dbReference type="Pfam" id="PF00392">
    <property type="entry name" value="GntR"/>
    <property type="match status" value="1"/>
</dbReference>
<dbReference type="Proteomes" id="UP000623678">
    <property type="component" value="Unassembled WGS sequence"/>
</dbReference>
<dbReference type="SMART" id="SM00866">
    <property type="entry name" value="UTRA"/>
    <property type="match status" value="1"/>
</dbReference>
<evidence type="ECO:0000259" key="4">
    <source>
        <dbReference type="PROSITE" id="PS50949"/>
    </source>
</evidence>
<reference evidence="5" key="1">
    <citation type="submission" date="2020-08" db="EMBL/GenBank/DDBJ databases">
        <title>Genome public.</title>
        <authorList>
            <person name="Liu C."/>
            <person name="Sun Q."/>
        </authorList>
    </citation>
    <scope>NUCLEOTIDE SEQUENCE</scope>
    <source>
        <strain evidence="5">NSJ-64</strain>
    </source>
</reference>
<dbReference type="GO" id="GO:0045892">
    <property type="term" value="P:negative regulation of DNA-templated transcription"/>
    <property type="evidence" value="ECO:0007669"/>
    <property type="project" value="TreeGrafter"/>
</dbReference>
<evidence type="ECO:0000256" key="1">
    <source>
        <dbReference type="ARBA" id="ARBA00023015"/>
    </source>
</evidence>
<name>A0A926ES17_9FIRM</name>
<evidence type="ECO:0000313" key="6">
    <source>
        <dbReference type="Proteomes" id="UP000623678"/>
    </source>
</evidence>
<dbReference type="PANTHER" id="PTHR44846">
    <property type="entry name" value="MANNOSYL-D-GLYCERATE TRANSPORT/METABOLISM SYSTEM REPRESSOR MNGR-RELATED"/>
    <property type="match status" value="1"/>
</dbReference>
<dbReference type="SUPFAM" id="SSF46785">
    <property type="entry name" value="Winged helix' DNA-binding domain"/>
    <property type="match status" value="1"/>
</dbReference>
<dbReference type="GO" id="GO:0003700">
    <property type="term" value="F:DNA-binding transcription factor activity"/>
    <property type="evidence" value="ECO:0007669"/>
    <property type="project" value="InterPro"/>
</dbReference>
<protein>
    <submittedName>
        <fullName evidence="5">GntR family transcriptional regulator</fullName>
    </submittedName>
</protein>
<evidence type="ECO:0000256" key="3">
    <source>
        <dbReference type="ARBA" id="ARBA00023163"/>
    </source>
</evidence>
<dbReference type="EMBL" id="JACRTD010000004">
    <property type="protein sequence ID" value="MBC8585294.1"/>
    <property type="molecule type" value="Genomic_DNA"/>
</dbReference>
<dbReference type="GO" id="GO:0003677">
    <property type="term" value="F:DNA binding"/>
    <property type="evidence" value="ECO:0007669"/>
    <property type="project" value="UniProtKB-KW"/>
</dbReference>
<dbReference type="SUPFAM" id="SSF64288">
    <property type="entry name" value="Chorismate lyase-like"/>
    <property type="match status" value="1"/>
</dbReference>
<proteinExistence type="predicted"/>
<dbReference type="FunFam" id="1.10.10.10:FF:000079">
    <property type="entry name" value="GntR family transcriptional regulator"/>
    <property type="match status" value="1"/>
</dbReference>
<dbReference type="PROSITE" id="PS50949">
    <property type="entry name" value="HTH_GNTR"/>
    <property type="match status" value="1"/>
</dbReference>
<dbReference type="InterPro" id="IPR000524">
    <property type="entry name" value="Tscrpt_reg_HTH_GntR"/>
</dbReference>
<comment type="caution">
    <text evidence="5">The sequence shown here is derived from an EMBL/GenBank/DDBJ whole genome shotgun (WGS) entry which is preliminary data.</text>
</comment>
<dbReference type="RefSeq" id="WP_262395078.1">
    <property type="nucleotide sequence ID" value="NZ_JACRTD010000004.1"/>
</dbReference>
<keyword evidence="2" id="KW-0238">DNA-binding</keyword>
<keyword evidence="6" id="KW-1185">Reference proteome</keyword>
<sequence>MVDYHSPMYLQLRETILEKIKSGVYLPGQAIPSEREMASFYGVNRMTVKHAVSTLVEEGLLYRIHGSGTFVKAVPGKIDVGAGGFGGLSIGIRAAGMIPQSKVLYLHRQPASPEIAALFSCDPQEMFYHLGRVRQADSHPFSVQYAVFPAAYFPGALEIDFSKASLYEFMGQMGRAPVAFKDSVQAVAACPKLAKLLELSPGQIVFQCDYLSYDKDNCLVEQNRSFFRPDKVTFKLHLHIE</sequence>
<accession>A0A926ES17</accession>
<dbReference type="InterPro" id="IPR036388">
    <property type="entry name" value="WH-like_DNA-bd_sf"/>
</dbReference>
<dbReference type="AlphaFoldDB" id="A0A926ES17"/>
<keyword evidence="1" id="KW-0805">Transcription regulation</keyword>
<dbReference type="InterPro" id="IPR011663">
    <property type="entry name" value="UTRA"/>
</dbReference>
<dbReference type="InterPro" id="IPR028978">
    <property type="entry name" value="Chorismate_lyase_/UTRA_dom_sf"/>
</dbReference>
<dbReference type="Gene3D" id="3.40.1410.10">
    <property type="entry name" value="Chorismate lyase-like"/>
    <property type="match status" value="1"/>
</dbReference>
<dbReference type="PANTHER" id="PTHR44846:SF1">
    <property type="entry name" value="MANNOSYL-D-GLYCERATE TRANSPORT_METABOLISM SYSTEM REPRESSOR MNGR-RELATED"/>
    <property type="match status" value="1"/>
</dbReference>
<dbReference type="SMART" id="SM00345">
    <property type="entry name" value="HTH_GNTR"/>
    <property type="match status" value="1"/>
</dbReference>